<protein>
    <submittedName>
        <fullName evidence="4">BESS motif</fullName>
    </submittedName>
</protein>
<keyword evidence="1" id="KW-0539">Nucleus</keyword>
<keyword evidence="5" id="KW-1185">Reference proteome</keyword>
<dbReference type="SMART" id="SM00595">
    <property type="entry name" value="MADF"/>
    <property type="match status" value="1"/>
</dbReference>
<dbReference type="PROSITE" id="PS51029">
    <property type="entry name" value="MADF"/>
    <property type="match status" value="1"/>
</dbReference>
<gene>
    <name evidence="4" type="ORF">NTJ_03579</name>
</gene>
<evidence type="ECO:0000259" key="2">
    <source>
        <dbReference type="PROSITE" id="PS51029"/>
    </source>
</evidence>
<dbReference type="InterPro" id="IPR006578">
    <property type="entry name" value="MADF-dom"/>
</dbReference>
<dbReference type="PANTHER" id="PTHR12243:SF51">
    <property type="entry name" value="MADF DOMAIN-CONTAINING PROTEIN"/>
    <property type="match status" value="1"/>
</dbReference>
<dbReference type="Pfam" id="PF10545">
    <property type="entry name" value="MADF_DNA_bdg"/>
    <property type="match status" value="1"/>
</dbReference>
<comment type="subcellular location">
    <subcellularLocation>
        <location evidence="1">Nucleus</location>
    </subcellularLocation>
</comment>
<dbReference type="InterPro" id="IPR004210">
    <property type="entry name" value="BESS_motif"/>
</dbReference>
<proteinExistence type="predicted"/>
<organism evidence="4 5">
    <name type="scientific">Nesidiocoris tenuis</name>
    <dbReference type="NCBI Taxonomy" id="355587"/>
    <lineage>
        <taxon>Eukaryota</taxon>
        <taxon>Metazoa</taxon>
        <taxon>Ecdysozoa</taxon>
        <taxon>Arthropoda</taxon>
        <taxon>Hexapoda</taxon>
        <taxon>Insecta</taxon>
        <taxon>Pterygota</taxon>
        <taxon>Neoptera</taxon>
        <taxon>Paraneoptera</taxon>
        <taxon>Hemiptera</taxon>
        <taxon>Heteroptera</taxon>
        <taxon>Panheteroptera</taxon>
        <taxon>Cimicomorpha</taxon>
        <taxon>Miridae</taxon>
        <taxon>Dicyphina</taxon>
        <taxon>Nesidiocoris</taxon>
    </lineage>
</organism>
<evidence type="ECO:0000313" key="5">
    <source>
        <dbReference type="Proteomes" id="UP001307889"/>
    </source>
</evidence>
<accession>A0ABN7AEQ7</accession>
<dbReference type="EMBL" id="AP028910">
    <property type="protein sequence ID" value="BES90771.1"/>
    <property type="molecule type" value="Genomic_DNA"/>
</dbReference>
<dbReference type="PANTHER" id="PTHR12243">
    <property type="entry name" value="MADF DOMAIN TRANSCRIPTION FACTOR"/>
    <property type="match status" value="1"/>
</dbReference>
<name>A0ABN7AEQ7_9HEMI</name>
<dbReference type="InterPro" id="IPR039353">
    <property type="entry name" value="TF_Adf1"/>
</dbReference>
<evidence type="ECO:0000313" key="4">
    <source>
        <dbReference type="EMBL" id="BES90771.1"/>
    </source>
</evidence>
<evidence type="ECO:0000259" key="3">
    <source>
        <dbReference type="PROSITE" id="PS51031"/>
    </source>
</evidence>
<dbReference type="Pfam" id="PF02944">
    <property type="entry name" value="BESS"/>
    <property type="match status" value="1"/>
</dbReference>
<evidence type="ECO:0000256" key="1">
    <source>
        <dbReference type="PROSITE-ProRule" id="PRU00371"/>
    </source>
</evidence>
<feature type="domain" description="BESS" evidence="3">
    <location>
        <begin position="216"/>
        <end position="255"/>
    </location>
</feature>
<dbReference type="PROSITE" id="PS51031">
    <property type="entry name" value="BESS"/>
    <property type="match status" value="1"/>
</dbReference>
<dbReference type="Proteomes" id="UP001307889">
    <property type="component" value="Chromosome 2"/>
</dbReference>
<reference evidence="4 5" key="1">
    <citation type="submission" date="2023-09" db="EMBL/GenBank/DDBJ databases">
        <title>Nesidiocoris tenuis whole genome shotgun sequence.</title>
        <authorList>
            <person name="Shibata T."/>
            <person name="Shimoda M."/>
            <person name="Kobayashi T."/>
            <person name="Uehara T."/>
        </authorList>
    </citation>
    <scope>NUCLEOTIDE SEQUENCE [LARGE SCALE GENOMIC DNA]</scope>
    <source>
        <strain evidence="4 5">Japan</strain>
    </source>
</reference>
<sequence>MCTYPGNFTLENIDPIYLIKSVKKFPQLWNANSLYYREMGRRRLAWASISRTLVPGYSYMLPNDQEEICNFISRKWRNIKDAFLKDLKNNVSKKGEMVTRSRARKRYKYAKILSFLQPVFATSLHDISLMDENRIDGLNESYIPECCYDRSDNANVSDSGPDIIAPMKIEPKKAKKRRAIKEEPLSPSEMCTATSISEEAKSLSHEVPTDPREIDQNQDKLFFDSLLPMVNDFTDRERLEFRVDILNIIRSIKNKRDD</sequence>
<feature type="domain" description="MADF" evidence="2">
    <location>
        <begin position="17"/>
        <end position="121"/>
    </location>
</feature>